<reference evidence="2 3" key="1">
    <citation type="submission" date="2020-02" db="EMBL/GenBank/DDBJ databases">
        <title>Bird 10,000 Genomes (B10K) Project - Family phase.</title>
        <authorList>
            <person name="Zhang G."/>
        </authorList>
    </citation>
    <scope>NUCLEOTIDE SEQUENCE [LARGE SCALE GENOMIC DNA]</scope>
    <source>
        <strain evidence="2">B10K-DU-017-21</strain>
    </source>
</reference>
<name>A0A852MFI4_9AVES</name>
<gene>
    <name evidence="2" type="primary">Env1_1</name>
    <name evidence="2" type="ORF">CENBEN_R14829</name>
</gene>
<keyword evidence="3" id="KW-1185">Reference proteome</keyword>
<dbReference type="Gene3D" id="1.10.287.210">
    <property type="match status" value="1"/>
</dbReference>
<dbReference type="PANTHER" id="PTHR10424">
    <property type="entry name" value="VIRAL ENVELOPE PROTEIN"/>
    <property type="match status" value="1"/>
</dbReference>
<keyword evidence="1" id="KW-0472">Membrane</keyword>
<comment type="caution">
    <text evidence="2">The sequence shown here is derived from an EMBL/GenBank/DDBJ whole genome shotgun (WGS) entry which is preliminary data.</text>
</comment>
<proteinExistence type="predicted"/>
<dbReference type="PANTHER" id="PTHR10424:SF82">
    <property type="entry name" value="ENVELOPE GLYCOPROTEIN-RELATED"/>
    <property type="match status" value="1"/>
</dbReference>
<dbReference type="InterPro" id="IPR018154">
    <property type="entry name" value="TLV/ENV_coat_polyprotein"/>
</dbReference>
<organism evidence="2 3">
    <name type="scientific">Centropus bengalensis</name>
    <name type="common">lesser coucal</name>
    <dbReference type="NCBI Taxonomy" id="1463675"/>
    <lineage>
        <taxon>Eukaryota</taxon>
        <taxon>Metazoa</taxon>
        <taxon>Chordata</taxon>
        <taxon>Craniata</taxon>
        <taxon>Vertebrata</taxon>
        <taxon>Euteleostomi</taxon>
        <taxon>Archelosauria</taxon>
        <taxon>Archosauria</taxon>
        <taxon>Dinosauria</taxon>
        <taxon>Saurischia</taxon>
        <taxon>Theropoda</taxon>
        <taxon>Coelurosauria</taxon>
        <taxon>Aves</taxon>
        <taxon>Neognathae</taxon>
        <taxon>Neoaves</taxon>
        <taxon>Otidimorphae</taxon>
        <taxon>Cuculiformes</taxon>
        <taxon>Centropidae</taxon>
        <taxon>Centropus</taxon>
    </lineage>
</organism>
<evidence type="ECO:0000313" key="3">
    <source>
        <dbReference type="Proteomes" id="UP000632886"/>
    </source>
</evidence>
<feature type="non-terminal residue" evidence="2">
    <location>
        <position position="1"/>
    </location>
</feature>
<evidence type="ECO:0000313" key="2">
    <source>
        <dbReference type="EMBL" id="NXY00589.1"/>
    </source>
</evidence>
<accession>A0A852MFI4</accession>
<feature type="non-terminal residue" evidence="2">
    <location>
        <position position="270"/>
    </location>
</feature>
<dbReference type="SUPFAM" id="SSF58069">
    <property type="entry name" value="Virus ectodomain"/>
    <property type="match status" value="1"/>
</dbReference>
<keyword evidence="1" id="KW-1133">Transmembrane helix</keyword>
<sequence length="270" mass="30524">KTHLCGVIIQANRLRHPPSDWLIPSPNTRWVCSTIGVTPCLSLAVFNESSDYCIQVMIIPKILYHSENFVYESYIAQDHYLVKREPLTAITLATLLIIGGTGAGTGVASLIKQSRGLDSLRMAVEEDLTRIEQSITALEKSVRSFSEVVLQNRRGLDLVFLQQGGLCVALREECCVYADHTGIVRNTMTKLREGLEMRKRELDTQQSWYETWFNQSPWLTTLLSTIVGPLILFILSLTFGPCIFNKVLEIVRNRLEAVHLMLIKAKYDPL</sequence>
<feature type="transmembrane region" description="Helical" evidence="1">
    <location>
        <begin position="218"/>
        <end position="244"/>
    </location>
</feature>
<feature type="transmembrane region" description="Helical" evidence="1">
    <location>
        <begin position="87"/>
        <end position="111"/>
    </location>
</feature>
<dbReference type="Pfam" id="PF00429">
    <property type="entry name" value="TLV_coat"/>
    <property type="match status" value="1"/>
</dbReference>
<dbReference type="Proteomes" id="UP000632886">
    <property type="component" value="Unassembled WGS sequence"/>
</dbReference>
<dbReference type="AlphaFoldDB" id="A0A852MFI4"/>
<dbReference type="CDD" id="cd09851">
    <property type="entry name" value="HTLV-1-like_HR1-HR2"/>
    <property type="match status" value="1"/>
</dbReference>
<protein>
    <submittedName>
        <fullName evidence="2">ENV1 protein</fullName>
    </submittedName>
</protein>
<evidence type="ECO:0000256" key="1">
    <source>
        <dbReference type="SAM" id="Phobius"/>
    </source>
</evidence>
<dbReference type="EMBL" id="WBNK01007080">
    <property type="protein sequence ID" value="NXY00589.1"/>
    <property type="molecule type" value="Genomic_DNA"/>
</dbReference>
<keyword evidence="1" id="KW-0812">Transmembrane</keyword>